<dbReference type="STRING" id="1193182.BN11_4990001"/>
<keyword evidence="6 8" id="KW-1133">Transmembrane helix</keyword>
<dbReference type="GO" id="GO:0005886">
    <property type="term" value="C:plasma membrane"/>
    <property type="evidence" value="ECO:0007669"/>
    <property type="project" value="UniProtKB-SubCell"/>
</dbReference>
<dbReference type="SUPFAM" id="SSF103473">
    <property type="entry name" value="MFS general substrate transporter"/>
    <property type="match status" value="1"/>
</dbReference>
<dbReference type="PANTHER" id="PTHR23502:SF132">
    <property type="entry name" value="POLYAMINE TRANSPORTER 2-RELATED"/>
    <property type="match status" value="1"/>
</dbReference>
<evidence type="ECO:0000313" key="10">
    <source>
        <dbReference type="EMBL" id="CCH74941.1"/>
    </source>
</evidence>
<evidence type="ECO:0000256" key="8">
    <source>
        <dbReference type="SAM" id="Phobius"/>
    </source>
</evidence>
<evidence type="ECO:0000256" key="3">
    <source>
        <dbReference type="ARBA" id="ARBA00022448"/>
    </source>
</evidence>
<dbReference type="PROSITE" id="PS50850">
    <property type="entry name" value="MFS"/>
    <property type="match status" value="1"/>
</dbReference>
<reference evidence="10 11" key="1">
    <citation type="journal article" date="2013" name="ISME J.">
        <title>A metabolic model for members of the genus Tetrasphaera involved in enhanced biological phosphorus removal.</title>
        <authorList>
            <person name="Kristiansen R."/>
            <person name="Nguyen H.T.T."/>
            <person name="Saunders A.M."/>
            <person name="Nielsen J.L."/>
            <person name="Wimmer R."/>
            <person name="Le V.Q."/>
            <person name="McIlroy S.J."/>
            <person name="Petrovski S."/>
            <person name="Seviour R.J."/>
            <person name="Calteau A."/>
            <person name="Nielsen K.L."/>
            <person name="Nielsen P.H."/>
        </authorList>
    </citation>
    <scope>NUCLEOTIDE SEQUENCE [LARGE SCALE GENOMIC DNA]</scope>
    <source>
        <strain evidence="10 11">Ben110</strain>
    </source>
</reference>
<feature type="transmembrane region" description="Helical" evidence="8">
    <location>
        <begin position="288"/>
        <end position="308"/>
    </location>
</feature>
<sequence>MSDAHTPQDHPGRHIAIPLLLTLAMLAAFSPMATDLYLPGFPDMVGDLGTDASGVQLTLTTFMLGLSAGQLVWGPLSDRFGRLRPLLLSGLICVIAGALAAAAPSLGLLILARVVQGFTGAGGLVIGRAVVTDLTSGRDTARVMTLMMTVGGIAPILAPFAGSLMIGSIGWRGLLWVLAGIGALSLAAVRLAIRESLPPERRHGASVPLRTAFGQVLRISEYRRQVAVFVSAFGVLMSYIAASPFVYQNIIGLSEIHYGMAFGANAVGMVTTGYAVSHLVHRVGPRRVVLTSVLVQVAATLAFVVLVLTHAPVWTYAVAIFFAIAPMGGILGPTAALVMAQARSSAGTGSALLGTSQHAFGAVVSPLVGLGGAGSALVPAAIMLTCSALALASVLRTAQD</sequence>
<evidence type="ECO:0000256" key="4">
    <source>
        <dbReference type="ARBA" id="ARBA00022475"/>
    </source>
</evidence>
<comment type="similarity">
    <text evidence="2">Belongs to the major facilitator superfamily. Bcr/CmlA family.</text>
</comment>
<feature type="domain" description="Major facilitator superfamily (MFS) profile" evidence="9">
    <location>
        <begin position="19"/>
        <end position="400"/>
    </location>
</feature>
<keyword evidence="5 8" id="KW-0812">Transmembrane</keyword>
<dbReference type="AlphaFoldDB" id="W6K1M5"/>
<feature type="transmembrane region" description="Helical" evidence="8">
    <location>
        <begin position="351"/>
        <end position="370"/>
    </location>
</feature>
<evidence type="ECO:0000259" key="9">
    <source>
        <dbReference type="PROSITE" id="PS50850"/>
    </source>
</evidence>
<dbReference type="InterPro" id="IPR020846">
    <property type="entry name" value="MFS_dom"/>
</dbReference>
<evidence type="ECO:0000256" key="2">
    <source>
        <dbReference type="ARBA" id="ARBA00006236"/>
    </source>
</evidence>
<protein>
    <submittedName>
        <fullName evidence="10">Drug resistance transporter, Bcr/CflA subfamily</fullName>
    </submittedName>
</protein>
<dbReference type="Pfam" id="PF07690">
    <property type="entry name" value="MFS_1"/>
    <property type="match status" value="1"/>
</dbReference>
<gene>
    <name evidence="10" type="ORF">BN11_4990001</name>
</gene>
<proteinExistence type="inferred from homology"/>
<evidence type="ECO:0000313" key="11">
    <source>
        <dbReference type="Proteomes" id="UP000035763"/>
    </source>
</evidence>
<dbReference type="PANTHER" id="PTHR23502">
    <property type="entry name" value="MAJOR FACILITATOR SUPERFAMILY"/>
    <property type="match status" value="1"/>
</dbReference>
<dbReference type="InterPro" id="IPR004812">
    <property type="entry name" value="Efflux_drug-R_Bcr/CmlA"/>
</dbReference>
<evidence type="ECO:0000256" key="7">
    <source>
        <dbReference type="ARBA" id="ARBA00023136"/>
    </source>
</evidence>
<evidence type="ECO:0000256" key="6">
    <source>
        <dbReference type="ARBA" id="ARBA00022989"/>
    </source>
</evidence>
<comment type="subcellular location">
    <subcellularLocation>
        <location evidence="1">Cell membrane</location>
        <topology evidence="1">Multi-pass membrane protein</topology>
    </subcellularLocation>
</comment>
<dbReference type="Proteomes" id="UP000035763">
    <property type="component" value="Unassembled WGS sequence"/>
</dbReference>
<organism evidence="10 11">
    <name type="scientific">Nostocoides australiense Ben110</name>
    <dbReference type="NCBI Taxonomy" id="1193182"/>
    <lineage>
        <taxon>Bacteria</taxon>
        <taxon>Bacillati</taxon>
        <taxon>Actinomycetota</taxon>
        <taxon>Actinomycetes</taxon>
        <taxon>Micrococcales</taxon>
        <taxon>Intrasporangiaceae</taxon>
        <taxon>Nostocoides</taxon>
    </lineage>
</organism>
<feature type="transmembrane region" description="Helical" evidence="8">
    <location>
        <begin position="110"/>
        <end position="131"/>
    </location>
</feature>
<feature type="transmembrane region" description="Helical" evidence="8">
    <location>
        <begin position="54"/>
        <end position="73"/>
    </location>
</feature>
<feature type="transmembrane region" description="Helical" evidence="8">
    <location>
        <begin position="314"/>
        <end position="339"/>
    </location>
</feature>
<dbReference type="GO" id="GO:0042910">
    <property type="term" value="F:xenobiotic transmembrane transporter activity"/>
    <property type="evidence" value="ECO:0007669"/>
    <property type="project" value="InterPro"/>
</dbReference>
<keyword evidence="7 8" id="KW-0472">Membrane</keyword>
<feature type="transmembrane region" description="Helical" evidence="8">
    <location>
        <begin position="15"/>
        <end position="34"/>
    </location>
</feature>
<keyword evidence="11" id="KW-1185">Reference proteome</keyword>
<dbReference type="InterPro" id="IPR011701">
    <property type="entry name" value="MFS"/>
</dbReference>
<feature type="transmembrane region" description="Helical" evidence="8">
    <location>
        <begin position="85"/>
        <end position="104"/>
    </location>
</feature>
<feature type="transmembrane region" description="Helical" evidence="8">
    <location>
        <begin position="256"/>
        <end position="276"/>
    </location>
</feature>
<comment type="caution">
    <text evidence="10">The sequence shown here is derived from an EMBL/GenBank/DDBJ whole genome shotgun (WGS) entry which is preliminary data.</text>
</comment>
<dbReference type="NCBIfam" id="TIGR00710">
    <property type="entry name" value="efflux_Bcr_CflA"/>
    <property type="match status" value="1"/>
</dbReference>
<accession>W6K1M5</accession>
<feature type="transmembrane region" description="Helical" evidence="8">
    <location>
        <begin position="173"/>
        <end position="193"/>
    </location>
</feature>
<keyword evidence="4" id="KW-1003">Cell membrane</keyword>
<dbReference type="CDD" id="cd17320">
    <property type="entry name" value="MFS_MdfA_MDR_like"/>
    <property type="match status" value="1"/>
</dbReference>
<evidence type="ECO:0000256" key="5">
    <source>
        <dbReference type="ARBA" id="ARBA00022692"/>
    </source>
</evidence>
<dbReference type="EMBL" id="CAJA01000444">
    <property type="protein sequence ID" value="CCH74941.1"/>
    <property type="molecule type" value="Genomic_DNA"/>
</dbReference>
<keyword evidence="3" id="KW-0813">Transport</keyword>
<dbReference type="RefSeq" id="WP_048700294.1">
    <property type="nucleotide sequence ID" value="NZ_HG764815.1"/>
</dbReference>
<name>W6K1M5_9MICO</name>
<feature type="transmembrane region" description="Helical" evidence="8">
    <location>
        <begin position="143"/>
        <end position="167"/>
    </location>
</feature>
<feature type="transmembrane region" description="Helical" evidence="8">
    <location>
        <begin position="376"/>
        <end position="395"/>
    </location>
</feature>
<feature type="transmembrane region" description="Helical" evidence="8">
    <location>
        <begin position="226"/>
        <end position="250"/>
    </location>
</feature>
<dbReference type="InterPro" id="IPR036259">
    <property type="entry name" value="MFS_trans_sf"/>
</dbReference>
<dbReference type="GO" id="GO:1990961">
    <property type="term" value="P:xenobiotic detoxification by transmembrane export across the plasma membrane"/>
    <property type="evidence" value="ECO:0007669"/>
    <property type="project" value="InterPro"/>
</dbReference>
<dbReference type="Gene3D" id="1.20.1720.10">
    <property type="entry name" value="Multidrug resistance protein D"/>
    <property type="match status" value="1"/>
</dbReference>
<evidence type="ECO:0000256" key="1">
    <source>
        <dbReference type="ARBA" id="ARBA00004651"/>
    </source>
</evidence>